<evidence type="ECO:0000313" key="5">
    <source>
        <dbReference type="EMBL" id="RGR47038.1"/>
    </source>
</evidence>
<dbReference type="PANTHER" id="PTHR43236">
    <property type="entry name" value="ANTITOXIN HIGA1"/>
    <property type="match status" value="1"/>
</dbReference>
<dbReference type="Proteomes" id="UP000261105">
    <property type="component" value="Unassembled WGS sequence"/>
</dbReference>
<dbReference type="SUPFAM" id="SSF47413">
    <property type="entry name" value="lambda repressor-like DNA-binding domains"/>
    <property type="match status" value="1"/>
</dbReference>
<name>A0A3E5A664_9FIRM</name>
<dbReference type="InterPro" id="IPR001387">
    <property type="entry name" value="Cro/C1-type_HTH"/>
</dbReference>
<accession>A0A3E5A664</accession>
<dbReference type="InterPro" id="IPR010982">
    <property type="entry name" value="Lambda_DNA-bd_dom_sf"/>
</dbReference>
<evidence type="ECO:0000313" key="8">
    <source>
        <dbReference type="Proteomes" id="UP000285839"/>
    </source>
</evidence>
<dbReference type="Pfam" id="PF01381">
    <property type="entry name" value="HTH_3"/>
    <property type="match status" value="1"/>
</dbReference>
<comment type="caution">
    <text evidence="3">The sequence shown here is derived from an EMBL/GenBank/DDBJ whole genome shotgun (WGS) entry which is preliminary data.</text>
</comment>
<dbReference type="EMBL" id="QSUZ01000045">
    <property type="protein sequence ID" value="RGN83330.1"/>
    <property type="molecule type" value="Genomic_DNA"/>
</dbReference>
<dbReference type="EMBL" id="QSUB01000004">
    <property type="protein sequence ID" value="RGN04375.1"/>
    <property type="molecule type" value="Genomic_DNA"/>
</dbReference>
<protein>
    <submittedName>
        <fullName evidence="3">ImmA/IrrE family metallo-endopeptidase</fullName>
    </submittedName>
</protein>
<evidence type="ECO:0000313" key="3">
    <source>
        <dbReference type="EMBL" id="RGN04375.1"/>
    </source>
</evidence>
<gene>
    <name evidence="5" type="ORF">DWY46_14260</name>
    <name evidence="4" type="ORF">DXB38_16515</name>
    <name evidence="3" type="ORF">DXB81_10530</name>
</gene>
<evidence type="ECO:0000256" key="1">
    <source>
        <dbReference type="ARBA" id="ARBA00007227"/>
    </source>
</evidence>
<dbReference type="InterPro" id="IPR010359">
    <property type="entry name" value="IrrE_HExxH"/>
</dbReference>
<proteinExistence type="inferred from homology"/>
<dbReference type="PANTHER" id="PTHR43236:SF1">
    <property type="entry name" value="BLL7220 PROTEIN"/>
    <property type="match status" value="1"/>
</dbReference>
<dbReference type="AlphaFoldDB" id="A0A3E5A664"/>
<dbReference type="Proteomes" id="UP000285839">
    <property type="component" value="Unassembled WGS sequence"/>
</dbReference>
<dbReference type="RefSeq" id="WP_117594128.1">
    <property type="nucleotide sequence ID" value="NZ_QRUH01000012.1"/>
</dbReference>
<reference evidence="6 7" key="1">
    <citation type="submission" date="2018-08" db="EMBL/GenBank/DDBJ databases">
        <title>A genome reference for cultivated species of the human gut microbiota.</title>
        <authorList>
            <person name="Zou Y."/>
            <person name="Xue W."/>
            <person name="Luo G."/>
        </authorList>
    </citation>
    <scope>NUCLEOTIDE SEQUENCE [LARGE SCALE GENOMIC DNA]</scope>
    <source>
        <strain evidence="5 8">AF25-21</strain>
        <strain evidence="4 6">OM03-6</strain>
        <strain evidence="3 7">OM06-11AA</strain>
    </source>
</reference>
<dbReference type="CDD" id="cd00093">
    <property type="entry name" value="HTH_XRE"/>
    <property type="match status" value="1"/>
</dbReference>
<evidence type="ECO:0000259" key="2">
    <source>
        <dbReference type="PROSITE" id="PS50943"/>
    </source>
</evidence>
<dbReference type="PROSITE" id="PS50943">
    <property type="entry name" value="HTH_CROC1"/>
    <property type="match status" value="1"/>
</dbReference>
<dbReference type="EMBL" id="QRUH01000012">
    <property type="protein sequence ID" value="RGR47038.1"/>
    <property type="molecule type" value="Genomic_DNA"/>
</dbReference>
<dbReference type="InterPro" id="IPR052345">
    <property type="entry name" value="Rad_response_metalloprotease"/>
</dbReference>
<organism evidence="3 7">
    <name type="scientific">Blautia obeum</name>
    <dbReference type="NCBI Taxonomy" id="40520"/>
    <lineage>
        <taxon>Bacteria</taxon>
        <taxon>Bacillati</taxon>
        <taxon>Bacillota</taxon>
        <taxon>Clostridia</taxon>
        <taxon>Lachnospirales</taxon>
        <taxon>Lachnospiraceae</taxon>
        <taxon>Blautia</taxon>
    </lineage>
</organism>
<dbReference type="Gene3D" id="1.10.10.2910">
    <property type="match status" value="1"/>
</dbReference>
<dbReference type="GO" id="GO:0003677">
    <property type="term" value="F:DNA binding"/>
    <property type="evidence" value="ECO:0007669"/>
    <property type="project" value="InterPro"/>
</dbReference>
<evidence type="ECO:0000313" key="7">
    <source>
        <dbReference type="Proteomes" id="UP000261222"/>
    </source>
</evidence>
<evidence type="ECO:0000313" key="6">
    <source>
        <dbReference type="Proteomes" id="UP000261105"/>
    </source>
</evidence>
<comment type="similarity">
    <text evidence="1">Belongs to the short-chain fatty acyl-CoA assimilation regulator (ScfR) family.</text>
</comment>
<feature type="domain" description="HTH cro/C1-type" evidence="2">
    <location>
        <begin position="13"/>
        <end position="67"/>
    </location>
</feature>
<dbReference type="SMART" id="SM00530">
    <property type="entry name" value="HTH_XRE"/>
    <property type="match status" value="1"/>
</dbReference>
<sequence length="386" mass="44295">MIDNEKKVIPYRIKQARVSRGLSMVELSELVSVSKQAISQYEMGKNAPSKAILNAIATVLKYPVSFFYKPVPVNENASSAVFFRSRKTAKVKALNAAREKIEIFREINDYLEQYVDFPILDLPKITYEDDGINPIDNEQIEKYAMTLREHWGLGSRPIDNLINIVQKNGIMVSKMQLRLNKLDAFSVWFDNKPFIFLSSDKDTNVRIRFDIAHEIGHLLMHADYYSEEDLKNAAIHEKLENEADRFAGAFLLPRESFSKDVFSTSIDHFIQMKAKWKASIGCMIYRCDTLGTLSPNQIKYLKDQMTTRVYWRKEPLDKEMPIEKPFAHKQAIVLLLDNKIVTPGQLVEETGCSAEELEQYCFLDKGTLATKNDSKIIALKASKNFV</sequence>
<dbReference type="Gene3D" id="1.10.260.40">
    <property type="entry name" value="lambda repressor-like DNA-binding domains"/>
    <property type="match status" value="1"/>
</dbReference>
<evidence type="ECO:0000313" key="4">
    <source>
        <dbReference type="EMBL" id="RGN83330.1"/>
    </source>
</evidence>
<dbReference type="Pfam" id="PF06114">
    <property type="entry name" value="Peptidase_M78"/>
    <property type="match status" value="1"/>
</dbReference>
<dbReference type="Proteomes" id="UP000261222">
    <property type="component" value="Unassembled WGS sequence"/>
</dbReference>